<dbReference type="AlphaFoldDB" id="A0A0V8J0I5"/>
<dbReference type="PANTHER" id="PTHR12110">
    <property type="entry name" value="HYDROXYPYRUVATE ISOMERASE"/>
    <property type="match status" value="1"/>
</dbReference>
<evidence type="ECO:0000313" key="3">
    <source>
        <dbReference type="Proteomes" id="UP000054099"/>
    </source>
</evidence>
<keyword evidence="3" id="KW-1185">Reference proteome</keyword>
<reference evidence="2 3" key="1">
    <citation type="journal article" date="2014" name="Antonie Van Leeuwenhoek">
        <title>Fictibacillus enclensis sp. nov., isolated from marine sediment.</title>
        <authorList>
            <person name="Dastager S.G."/>
            <person name="Mawlankar R."/>
            <person name="Srinivasan K."/>
            <person name="Tang S.K."/>
            <person name="Lee J.C."/>
            <person name="Ramana V.V."/>
            <person name="Shouche Y.S."/>
        </authorList>
    </citation>
    <scope>NUCLEOTIDE SEQUENCE [LARGE SCALE GENOMIC DNA]</scope>
    <source>
        <strain evidence="2 3">NIO-1003</strain>
    </source>
</reference>
<gene>
    <name evidence="2" type="ORF">AS030_20815</name>
</gene>
<name>A0A0V8J0I5_9BACL</name>
<dbReference type="Pfam" id="PF01261">
    <property type="entry name" value="AP_endonuc_2"/>
    <property type="match status" value="1"/>
</dbReference>
<dbReference type="Gene3D" id="3.20.20.150">
    <property type="entry name" value="Divalent-metal-dependent TIM barrel enzymes"/>
    <property type="match status" value="1"/>
</dbReference>
<dbReference type="OrthoDB" id="3185623at2"/>
<dbReference type="InterPro" id="IPR050312">
    <property type="entry name" value="IolE/XylAMocC-like"/>
</dbReference>
<dbReference type="InterPro" id="IPR036237">
    <property type="entry name" value="Xyl_isomerase-like_sf"/>
</dbReference>
<organism evidence="2 3">
    <name type="scientific">Fictibacillus enclensis</name>
    <dbReference type="NCBI Taxonomy" id="1017270"/>
    <lineage>
        <taxon>Bacteria</taxon>
        <taxon>Bacillati</taxon>
        <taxon>Bacillota</taxon>
        <taxon>Bacilli</taxon>
        <taxon>Bacillales</taxon>
        <taxon>Fictibacillaceae</taxon>
        <taxon>Fictibacillus</taxon>
    </lineage>
</organism>
<evidence type="ECO:0000313" key="2">
    <source>
        <dbReference type="EMBL" id="KSU80376.1"/>
    </source>
</evidence>
<dbReference type="EMBL" id="LNQN01000007">
    <property type="protein sequence ID" value="KSU80376.1"/>
    <property type="molecule type" value="Genomic_DNA"/>
</dbReference>
<accession>A0A0V8J0I5</accession>
<feature type="domain" description="Xylose isomerase-like TIM barrel" evidence="1">
    <location>
        <begin position="20"/>
        <end position="261"/>
    </location>
</feature>
<proteinExistence type="predicted"/>
<dbReference type="RefSeq" id="WP_061975333.1">
    <property type="nucleotide sequence ID" value="NZ_FMAV01000005.1"/>
</dbReference>
<dbReference type="Proteomes" id="UP000054099">
    <property type="component" value="Unassembled WGS sequence"/>
</dbReference>
<dbReference type="InterPro" id="IPR013022">
    <property type="entry name" value="Xyl_isomerase-like_TIM-brl"/>
</dbReference>
<keyword evidence="2" id="KW-0413">Isomerase</keyword>
<sequence>MKLAFTTLGCPDWNLETMISRAVQHGYQGIDFRGYLGEMEIYRLPEFSTNLEVTRDRFREASLEIPCFSSSVRLFTESTEQREEYLAELKQYADLCEYFGTPFIRVFGGLIGDREKEEAITIAARNTAEYLKVFEGLPVTLLLETHDDWTSCRVVQELLSRVNSPQMEVLWDVHHPYRTIGEEPEQTWNVLGDRIRYTHWKDSYVKTEHKRGYQLCLLGEGDIPLYRMYRLLKDQAYEGYFTLEWEKVWCPEIEEPEIAFKQYAHFMKQLEQQVSSGPTMKF</sequence>
<protein>
    <submittedName>
        <fullName evidence="2">Xylose isomerase</fullName>
    </submittedName>
</protein>
<evidence type="ECO:0000259" key="1">
    <source>
        <dbReference type="Pfam" id="PF01261"/>
    </source>
</evidence>
<dbReference type="GO" id="GO:0016853">
    <property type="term" value="F:isomerase activity"/>
    <property type="evidence" value="ECO:0007669"/>
    <property type="project" value="UniProtKB-KW"/>
</dbReference>
<comment type="caution">
    <text evidence="2">The sequence shown here is derived from an EMBL/GenBank/DDBJ whole genome shotgun (WGS) entry which is preliminary data.</text>
</comment>
<dbReference type="SUPFAM" id="SSF51658">
    <property type="entry name" value="Xylose isomerase-like"/>
    <property type="match status" value="1"/>
</dbReference>